<gene>
    <name evidence="1" type="ORF">WG66_18165</name>
</gene>
<dbReference type="Proteomes" id="UP000054988">
    <property type="component" value="Unassembled WGS sequence"/>
</dbReference>
<dbReference type="EMBL" id="LATX01002439">
    <property type="protein sequence ID" value="KTB29253.1"/>
    <property type="molecule type" value="Genomic_DNA"/>
</dbReference>
<dbReference type="AlphaFoldDB" id="A0A0W0EZ04"/>
<comment type="caution">
    <text evidence="1">The sequence shown here is derived from an EMBL/GenBank/DDBJ whole genome shotgun (WGS) entry which is preliminary data.</text>
</comment>
<dbReference type="eggNOG" id="ENOG502RYTD">
    <property type="taxonomic scope" value="Eukaryota"/>
</dbReference>
<reference evidence="1 2" key="1">
    <citation type="submission" date="2015-12" db="EMBL/GenBank/DDBJ databases">
        <title>Draft genome sequence of Moniliophthora roreri, the causal agent of frosty pod rot of cacao.</title>
        <authorList>
            <person name="Aime M.C."/>
            <person name="Diaz-Valderrama J.R."/>
            <person name="Kijpornyongpan T."/>
            <person name="Phillips-Mora W."/>
        </authorList>
    </citation>
    <scope>NUCLEOTIDE SEQUENCE [LARGE SCALE GENOMIC DNA]</scope>
    <source>
        <strain evidence="1 2">MCA 2952</strain>
    </source>
</reference>
<organism evidence="1 2">
    <name type="scientific">Moniliophthora roreri</name>
    <name type="common">Frosty pod rot fungus</name>
    <name type="synonym">Monilia roreri</name>
    <dbReference type="NCBI Taxonomy" id="221103"/>
    <lineage>
        <taxon>Eukaryota</taxon>
        <taxon>Fungi</taxon>
        <taxon>Dikarya</taxon>
        <taxon>Basidiomycota</taxon>
        <taxon>Agaricomycotina</taxon>
        <taxon>Agaricomycetes</taxon>
        <taxon>Agaricomycetidae</taxon>
        <taxon>Agaricales</taxon>
        <taxon>Marasmiineae</taxon>
        <taxon>Marasmiaceae</taxon>
        <taxon>Moniliophthora</taxon>
    </lineage>
</organism>
<evidence type="ECO:0000313" key="1">
    <source>
        <dbReference type="EMBL" id="KTB29253.1"/>
    </source>
</evidence>
<evidence type="ECO:0008006" key="3">
    <source>
        <dbReference type="Google" id="ProtNLM"/>
    </source>
</evidence>
<accession>A0A0W0EZ04</accession>
<sequence length="139" mass="15932">MTPSASAAPDVKPKVEVDDTDKQWAKTISAAVIETLDEKKDEASKGPVPDPYERDHKDTRCFLLDLELYFRMNPLKANTDEKKKMLLLSLLKGKTNRWKIMEQIKLFPEDDDSEQNLGLVSRKDFKLNGNLSTLLETHR</sequence>
<evidence type="ECO:0000313" key="2">
    <source>
        <dbReference type="Proteomes" id="UP000054988"/>
    </source>
</evidence>
<name>A0A0W0EZ04_MONRR</name>
<proteinExistence type="predicted"/>
<protein>
    <recommendedName>
        <fullName evidence="3">Reverse transcriptase-rnase h-integrase</fullName>
    </recommendedName>
</protein>